<evidence type="ECO:0000256" key="23">
    <source>
        <dbReference type="ARBA" id="ARBA00042906"/>
    </source>
</evidence>
<gene>
    <name evidence="28" type="ORF">AALO_G00176210</name>
</gene>
<accession>A0AAV6GC87</accession>
<keyword evidence="13 24" id="KW-1015">Disulfide bond</keyword>
<organism evidence="28 29">
    <name type="scientific">Alosa alosa</name>
    <name type="common">allis shad</name>
    <dbReference type="NCBI Taxonomy" id="278164"/>
    <lineage>
        <taxon>Eukaryota</taxon>
        <taxon>Metazoa</taxon>
        <taxon>Chordata</taxon>
        <taxon>Craniata</taxon>
        <taxon>Vertebrata</taxon>
        <taxon>Euteleostomi</taxon>
        <taxon>Actinopterygii</taxon>
        <taxon>Neopterygii</taxon>
        <taxon>Teleostei</taxon>
        <taxon>Clupei</taxon>
        <taxon>Clupeiformes</taxon>
        <taxon>Clupeoidei</taxon>
        <taxon>Clupeidae</taxon>
        <taxon>Alosa</taxon>
    </lineage>
</organism>
<dbReference type="InterPro" id="IPR035976">
    <property type="entry name" value="Sushi/SCR/CCP_sf"/>
</dbReference>
<dbReference type="Gene3D" id="2.10.70.10">
    <property type="entry name" value="Complement Module, domain 1"/>
    <property type="match status" value="3"/>
</dbReference>
<dbReference type="InterPro" id="IPR033116">
    <property type="entry name" value="TRYPSIN_SER"/>
</dbReference>
<evidence type="ECO:0000256" key="20">
    <source>
        <dbReference type="ARBA" id="ARBA00040219"/>
    </source>
</evidence>
<dbReference type="SUPFAM" id="SSF50494">
    <property type="entry name" value="Trypsin-like serine proteases"/>
    <property type="match status" value="3"/>
</dbReference>
<evidence type="ECO:0000256" key="13">
    <source>
        <dbReference type="ARBA" id="ARBA00023157"/>
    </source>
</evidence>
<evidence type="ECO:0000259" key="27">
    <source>
        <dbReference type="PROSITE" id="PS50923"/>
    </source>
</evidence>
<evidence type="ECO:0000256" key="2">
    <source>
        <dbReference type="ARBA" id="ARBA00004240"/>
    </source>
</evidence>
<comment type="caution">
    <text evidence="28">The sequence shown here is derived from an EMBL/GenBank/DDBJ whole genome shotgun (WGS) entry which is preliminary data.</text>
</comment>
<dbReference type="Gene3D" id="2.40.10.10">
    <property type="entry name" value="Trypsin-like serine proteases"/>
    <property type="match status" value="5"/>
</dbReference>
<dbReference type="PANTHER" id="PTHR24264">
    <property type="entry name" value="TRYPSIN-RELATED"/>
    <property type="match status" value="1"/>
</dbReference>
<comment type="catalytic activity">
    <reaction evidence="15">
        <text>Degradation of blood coagulation factors Va and VIIIa.</text>
        <dbReference type="EC" id="3.4.21.69"/>
    </reaction>
</comment>
<feature type="signal peptide" evidence="25">
    <location>
        <begin position="1"/>
        <end position="23"/>
    </location>
</feature>
<dbReference type="AlphaFoldDB" id="A0AAV6GC87"/>
<keyword evidence="8" id="KW-0378">Hydrolase</keyword>
<evidence type="ECO:0000256" key="10">
    <source>
        <dbReference type="ARBA" id="ARBA00022825"/>
    </source>
</evidence>
<feature type="disulfide bond" evidence="24">
    <location>
        <begin position="651"/>
        <end position="694"/>
    </location>
</feature>
<evidence type="ECO:0000256" key="7">
    <source>
        <dbReference type="ARBA" id="ARBA00022729"/>
    </source>
</evidence>
<keyword evidence="6" id="KW-0356">Hemostasis</keyword>
<dbReference type="InterPro" id="IPR001314">
    <property type="entry name" value="Peptidase_S1A"/>
</dbReference>
<dbReference type="PRINTS" id="PR00722">
    <property type="entry name" value="CHYMOTRYPSIN"/>
</dbReference>
<keyword evidence="5" id="KW-0645">Protease</keyword>
<keyword evidence="12" id="KW-0094">Blood coagulation</keyword>
<evidence type="ECO:0000256" key="21">
    <source>
        <dbReference type="ARBA" id="ARBA00041306"/>
    </source>
</evidence>
<dbReference type="CDD" id="cd00033">
    <property type="entry name" value="CCP"/>
    <property type="match status" value="3"/>
</dbReference>
<keyword evidence="9" id="KW-0256">Endoplasmic reticulum</keyword>
<comment type="subcellular location">
    <subcellularLocation>
        <location evidence="2">Endoplasmic reticulum</location>
    </subcellularLocation>
    <subcellularLocation>
        <location evidence="3">Golgi apparatus</location>
    </subcellularLocation>
    <subcellularLocation>
        <location evidence="1">Secreted</location>
        <location evidence="1">Extracellular space</location>
    </subcellularLocation>
</comment>
<evidence type="ECO:0000256" key="1">
    <source>
        <dbReference type="ARBA" id="ARBA00004239"/>
    </source>
</evidence>
<dbReference type="FunFam" id="2.40.10.10:FF:000054">
    <property type="entry name" value="Complement C1r subcomponent"/>
    <property type="match status" value="1"/>
</dbReference>
<evidence type="ECO:0000256" key="17">
    <source>
        <dbReference type="ARBA" id="ARBA00037553"/>
    </source>
</evidence>
<keyword evidence="11" id="KW-0333">Golgi apparatus</keyword>
<dbReference type="InterPro" id="IPR000436">
    <property type="entry name" value="Sushi_SCR_CCP_dom"/>
</dbReference>
<evidence type="ECO:0000256" key="16">
    <source>
        <dbReference type="ARBA" id="ARBA00036320"/>
    </source>
</evidence>
<dbReference type="Pfam" id="PF00089">
    <property type="entry name" value="Trypsin"/>
    <property type="match status" value="3"/>
</dbReference>
<keyword evidence="24" id="KW-0768">Sushi</keyword>
<evidence type="ECO:0000256" key="11">
    <source>
        <dbReference type="ARBA" id="ARBA00023034"/>
    </source>
</evidence>
<dbReference type="GO" id="GO:0005794">
    <property type="term" value="C:Golgi apparatus"/>
    <property type="evidence" value="ECO:0007669"/>
    <property type="project" value="UniProtKB-SubCell"/>
</dbReference>
<feature type="domain" description="Sushi" evidence="27">
    <location>
        <begin position="38"/>
        <end position="102"/>
    </location>
</feature>
<evidence type="ECO:0000256" key="12">
    <source>
        <dbReference type="ARBA" id="ARBA00023084"/>
    </source>
</evidence>
<evidence type="ECO:0000256" key="19">
    <source>
        <dbReference type="ARBA" id="ARBA00038995"/>
    </source>
</evidence>
<dbReference type="PROSITE" id="PS00135">
    <property type="entry name" value="TRYPSIN_SER"/>
    <property type="match status" value="2"/>
</dbReference>
<dbReference type="InterPro" id="IPR050127">
    <property type="entry name" value="Serine_Proteases_S1"/>
</dbReference>
<dbReference type="GO" id="GO:0006508">
    <property type="term" value="P:proteolysis"/>
    <property type="evidence" value="ECO:0007669"/>
    <property type="project" value="UniProtKB-KW"/>
</dbReference>
<dbReference type="PANTHER" id="PTHR24264:SF65">
    <property type="entry name" value="SRCR DOMAIN-CONTAINING PROTEIN"/>
    <property type="match status" value="1"/>
</dbReference>
<dbReference type="EC" id="3.4.21.4" evidence="18"/>
<comment type="caution">
    <text evidence="24">Lacks conserved residue(s) required for the propagation of feature annotation.</text>
</comment>
<evidence type="ECO:0000256" key="5">
    <source>
        <dbReference type="ARBA" id="ARBA00022670"/>
    </source>
</evidence>
<dbReference type="FunFam" id="2.10.70.10:FF:000016">
    <property type="entry name" value="Mannan-binding lectin serine protease 1"/>
    <property type="match status" value="1"/>
</dbReference>
<dbReference type="InterPro" id="IPR001254">
    <property type="entry name" value="Trypsin_dom"/>
</dbReference>
<dbReference type="CDD" id="cd00190">
    <property type="entry name" value="Tryp_SPc"/>
    <property type="match status" value="2"/>
</dbReference>
<dbReference type="PROSITE" id="PS50923">
    <property type="entry name" value="SUSHI"/>
    <property type="match status" value="3"/>
</dbReference>
<dbReference type="SMART" id="SM00032">
    <property type="entry name" value="CCP"/>
    <property type="match status" value="3"/>
</dbReference>
<name>A0AAV6GC87_9TELE</name>
<dbReference type="InterPro" id="IPR009003">
    <property type="entry name" value="Peptidase_S1_PA"/>
</dbReference>
<feature type="chain" id="PRO_5043585606" description="Vitamin K-dependent protein C" evidence="25">
    <location>
        <begin position="24"/>
        <end position="973"/>
    </location>
</feature>
<dbReference type="GO" id="GO:0004252">
    <property type="term" value="F:serine-type endopeptidase activity"/>
    <property type="evidence" value="ECO:0007669"/>
    <property type="project" value="UniProtKB-EC"/>
</dbReference>
<dbReference type="FunFam" id="2.40.10.10:FF:000011">
    <property type="entry name" value="Coagulation factor X"/>
    <property type="match status" value="1"/>
</dbReference>
<keyword evidence="10" id="KW-0720">Serine protease</keyword>
<feature type="domain" description="Sushi" evidence="27">
    <location>
        <begin position="359"/>
        <end position="427"/>
    </location>
</feature>
<evidence type="ECO:0000256" key="14">
    <source>
        <dbReference type="ARBA" id="ARBA00023180"/>
    </source>
</evidence>
<evidence type="ECO:0000256" key="6">
    <source>
        <dbReference type="ARBA" id="ARBA00022696"/>
    </source>
</evidence>
<evidence type="ECO:0000313" key="28">
    <source>
        <dbReference type="EMBL" id="KAG5271130.1"/>
    </source>
</evidence>
<evidence type="ECO:0000256" key="18">
    <source>
        <dbReference type="ARBA" id="ARBA00038868"/>
    </source>
</evidence>
<dbReference type="Pfam" id="PF00084">
    <property type="entry name" value="Sushi"/>
    <property type="match status" value="3"/>
</dbReference>
<evidence type="ECO:0000256" key="4">
    <source>
        <dbReference type="ARBA" id="ARBA00022525"/>
    </source>
</evidence>
<comment type="catalytic activity">
    <reaction evidence="16">
        <text>Preferential cleavage: Arg-|-Xaa, Lys-|-Xaa.</text>
        <dbReference type="EC" id="3.4.21.4"/>
    </reaction>
</comment>
<dbReference type="EMBL" id="JADWDJ010000013">
    <property type="protein sequence ID" value="KAG5271130.1"/>
    <property type="molecule type" value="Genomic_DNA"/>
</dbReference>
<feature type="domain" description="Peptidase S1" evidence="26">
    <location>
        <begin position="117"/>
        <end position="355"/>
    </location>
</feature>
<feature type="domain" description="Peptidase S1" evidence="26">
    <location>
        <begin position="427"/>
        <end position="647"/>
    </location>
</feature>
<evidence type="ECO:0000256" key="15">
    <source>
        <dbReference type="ARBA" id="ARBA00036045"/>
    </source>
</evidence>
<evidence type="ECO:0000256" key="8">
    <source>
        <dbReference type="ARBA" id="ARBA00022801"/>
    </source>
</evidence>
<comment type="function">
    <text evidence="17">Protein C is a vitamin K-dependent serine protease that regulates blood coagulation by inactivating factors Va and VIIIa in the presence of calcium ions and phospholipids. Exerts a protective effect on the endothelial cell barrier function.</text>
</comment>
<dbReference type="EC" id="3.4.21.69" evidence="19"/>
<evidence type="ECO:0000256" key="3">
    <source>
        <dbReference type="ARBA" id="ARBA00004555"/>
    </source>
</evidence>
<feature type="domain" description="Peptidase S1" evidence="26">
    <location>
        <begin position="729"/>
        <end position="971"/>
    </location>
</feature>
<evidence type="ECO:0000313" key="29">
    <source>
        <dbReference type="Proteomes" id="UP000823561"/>
    </source>
</evidence>
<evidence type="ECO:0000256" key="9">
    <source>
        <dbReference type="ARBA" id="ARBA00022824"/>
    </source>
</evidence>
<dbReference type="SMART" id="SM00020">
    <property type="entry name" value="Tryp_SPc"/>
    <property type="match status" value="3"/>
</dbReference>
<evidence type="ECO:0000256" key="25">
    <source>
        <dbReference type="SAM" id="SignalP"/>
    </source>
</evidence>
<dbReference type="Proteomes" id="UP000823561">
    <property type="component" value="Chromosome 13"/>
</dbReference>
<dbReference type="GO" id="GO:0007596">
    <property type="term" value="P:blood coagulation"/>
    <property type="evidence" value="ECO:0007669"/>
    <property type="project" value="UniProtKB-KW"/>
</dbReference>
<dbReference type="InterPro" id="IPR043504">
    <property type="entry name" value="Peptidase_S1_PA_chymotrypsin"/>
</dbReference>
<evidence type="ECO:0000256" key="22">
    <source>
        <dbReference type="ARBA" id="ARBA00042403"/>
    </source>
</evidence>
<feature type="domain" description="Sushi" evidence="27">
    <location>
        <begin position="649"/>
        <end position="714"/>
    </location>
</feature>
<dbReference type="GO" id="GO:0005615">
    <property type="term" value="C:extracellular space"/>
    <property type="evidence" value="ECO:0007669"/>
    <property type="project" value="TreeGrafter"/>
</dbReference>
<keyword evidence="29" id="KW-1185">Reference proteome</keyword>
<keyword evidence="7 25" id="KW-0732">Signal</keyword>
<keyword evidence="4" id="KW-0964">Secreted</keyword>
<dbReference type="GO" id="GO:0005783">
    <property type="term" value="C:endoplasmic reticulum"/>
    <property type="evidence" value="ECO:0007669"/>
    <property type="project" value="UniProtKB-SubCell"/>
</dbReference>
<reference evidence="28" key="1">
    <citation type="submission" date="2020-10" db="EMBL/GenBank/DDBJ databases">
        <title>Chromosome-scale genome assembly of the Allis shad, Alosa alosa.</title>
        <authorList>
            <person name="Margot Z."/>
            <person name="Christophe K."/>
            <person name="Cabau C."/>
            <person name="Louis A."/>
            <person name="Berthelot C."/>
            <person name="Parey E."/>
            <person name="Roest Crollius H."/>
            <person name="Montfort J."/>
            <person name="Robinson-Rechavi M."/>
            <person name="Bucao C."/>
            <person name="Bouchez O."/>
            <person name="Gislard M."/>
            <person name="Lluch J."/>
            <person name="Milhes M."/>
            <person name="Lampietro C."/>
            <person name="Lopez Roques C."/>
            <person name="Donnadieu C."/>
            <person name="Braasch I."/>
            <person name="Desvignes T."/>
            <person name="Postlethwait J."/>
            <person name="Bobe J."/>
            <person name="Guiguen Y."/>
        </authorList>
    </citation>
    <scope>NUCLEOTIDE SEQUENCE</scope>
    <source>
        <strain evidence="28">M-15738</strain>
        <tissue evidence="28">Blood</tissue>
    </source>
</reference>
<evidence type="ECO:0000256" key="24">
    <source>
        <dbReference type="PROSITE-ProRule" id="PRU00302"/>
    </source>
</evidence>
<proteinExistence type="predicted"/>
<dbReference type="PROSITE" id="PS50240">
    <property type="entry name" value="TRYPSIN_DOM"/>
    <property type="match status" value="3"/>
</dbReference>
<keyword evidence="14" id="KW-0325">Glycoprotein</keyword>
<evidence type="ECO:0000259" key="26">
    <source>
        <dbReference type="PROSITE" id="PS50240"/>
    </source>
</evidence>
<dbReference type="SUPFAM" id="SSF57535">
    <property type="entry name" value="Complement control module/SCR domain"/>
    <property type="match status" value="3"/>
</dbReference>
<sequence length="973" mass="107329">MSIKWASPFGLLCMSVCVSVCVCERVSPTPAVLDGPGSNCPVPRPLLNGEAEITTDGETQVVEYRCHKPYTLRNATSTIYTCSEDGTWRDHENRDTPPECVPVCGRPTVSLLRHQRILGGKKAPAESVPWQVLLSGFGRGGAFVIHEQWLLTAAHNYVQPQEIKDKESLEVYVGENTVTGMLKWPKLEVQAVRVHPLYNNPDDKNYDHDIALIQLKQKITFNSRVMPLCLPTTDDQYMTGRMGLVSGFGVIEKQRLLSDLRFVKLPLVEQKVCEDFASLPNVPNSITENMFCAGFPEGGKDSCTGDSGGAFAFEQDGRFWAAGIVSWGVNCGEPGYYGVYTRISKYTDWIHKIIDNQFTDCGDPKPLLNGRVTFLSITEKQYLSVIEYQCNEPYYAFQESDRVRYICAVDGVWRDRNNSDIIPPCVPVCGRPETVKNGNVPWFVSVSVDGGKGAGSVIGNRWILTAASSLLPRGDATTTTRQVKLSINESALEVTALHIHPSYNQSDSLTYFNHNIALVKLRSLITFNADVTPLCLPTEKSDRAGLRGLVSAFPSNSSNDKGIWLPLVDHGKCNSSKPEVLSAKTLCSEGARSLLSDYMGAALGVEEDGRFGAAGVFIQTVANQEGGAYGVYTHVSQYQHWIRDTIQQHYCEHPELPNMVELVDHDIRYEQHSELQLQCASKYYSLQGEEKYTCAADGVWRSGTGHSVWPTCVPVCGITEVPPHSSARILGGRAARLGAVPWQLLMKVPYRAGASLLNDRWALTTASVVDGHTDRNLTLYGGMVDSLDSKQVVMVSEKVVIHPGYKRGLSEDKLTSYDNDIALIKLSSRVRLGPTLRPVCLPERTTGSTALEGKMGTVSGFGTWEKGLRSRRLRHAPIREYAREQCAETPVHGLQQQPMAFTHNMFCAGLEATDSCQGDSGGPLVQPVVGLQRPGQLYRVKGIVSWGPVCGSKTYYTKVQNYLDWITETMGKD</sequence>
<protein>
    <recommendedName>
        <fullName evidence="20">Vitamin K-dependent protein C</fullName>
        <ecNumber evidence="18">3.4.21.4</ecNumber>
        <ecNumber evidence="19">3.4.21.69</ecNumber>
    </recommendedName>
    <alternativeName>
        <fullName evidence="23">Anticoagulant protein C</fullName>
    </alternativeName>
    <alternativeName>
        <fullName evidence="21">Autoprothrombin IIA</fullName>
    </alternativeName>
    <alternativeName>
        <fullName evidence="22">Blood coagulation factor XIV</fullName>
    </alternativeName>
</protein>